<feature type="compositionally biased region" description="Acidic residues" evidence="1">
    <location>
        <begin position="103"/>
        <end position="118"/>
    </location>
</feature>
<protein>
    <submittedName>
        <fullName evidence="3">Uncharacterized protein</fullName>
    </submittedName>
</protein>
<feature type="chain" id="PRO_5016836499" evidence="2">
    <location>
        <begin position="21"/>
        <end position="135"/>
    </location>
</feature>
<dbReference type="OrthoDB" id="10470035at2759"/>
<proteinExistence type="predicted"/>
<comment type="caution">
    <text evidence="3">The sequence shown here is derived from an EMBL/GenBank/DDBJ whole genome shotgun (WGS) entry which is preliminary data.</text>
</comment>
<dbReference type="Proteomes" id="UP000252139">
    <property type="component" value="Unassembled WGS sequence"/>
</dbReference>
<organism evidence="3 4">
    <name type="scientific">Rhizopus azygosporus</name>
    <name type="common">Rhizopus microsporus var. azygosporus</name>
    <dbReference type="NCBI Taxonomy" id="86630"/>
    <lineage>
        <taxon>Eukaryota</taxon>
        <taxon>Fungi</taxon>
        <taxon>Fungi incertae sedis</taxon>
        <taxon>Mucoromycota</taxon>
        <taxon>Mucoromycotina</taxon>
        <taxon>Mucoromycetes</taxon>
        <taxon>Mucorales</taxon>
        <taxon>Mucorineae</taxon>
        <taxon>Rhizopodaceae</taxon>
        <taxon>Rhizopus</taxon>
    </lineage>
</organism>
<feature type="compositionally biased region" description="Acidic residues" evidence="1">
    <location>
        <begin position="64"/>
        <end position="89"/>
    </location>
</feature>
<feature type="signal peptide" evidence="2">
    <location>
        <begin position="1"/>
        <end position="20"/>
    </location>
</feature>
<evidence type="ECO:0000313" key="3">
    <source>
        <dbReference type="EMBL" id="RCH87103.1"/>
    </source>
</evidence>
<sequence>MQIKYLSLGLIAAVAVSVLADPIVNSARVAGAGDAVIKREPRDLRIAKIYANAIRRRYTRRSEVDEEEKDEEEEDEEEEEEDEPDEDEANESKSQSLSRREEEKDEEEAEEDEPDEDENPNKASANAATPRLARR</sequence>
<evidence type="ECO:0000256" key="2">
    <source>
        <dbReference type="SAM" id="SignalP"/>
    </source>
</evidence>
<dbReference type="AlphaFoldDB" id="A0A367JAY9"/>
<name>A0A367JAY9_RHIAZ</name>
<evidence type="ECO:0000313" key="4">
    <source>
        <dbReference type="Proteomes" id="UP000252139"/>
    </source>
</evidence>
<feature type="region of interest" description="Disordered" evidence="1">
    <location>
        <begin position="57"/>
        <end position="135"/>
    </location>
</feature>
<keyword evidence="2" id="KW-0732">Signal</keyword>
<dbReference type="EMBL" id="PJQL01001728">
    <property type="protein sequence ID" value="RCH87103.1"/>
    <property type="molecule type" value="Genomic_DNA"/>
</dbReference>
<gene>
    <name evidence="3" type="ORF">CU097_008271</name>
</gene>
<accession>A0A367JAY9</accession>
<evidence type="ECO:0000256" key="1">
    <source>
        <dbReference type="SAM" id="MobiDB-lite"/>
    </source>
</evidence>
<keyword evidence="4" id="KW-1185">Reference proteome</keyword>
<reference evidence="3 4" key="1">
    <citation type="journal article" date="2018" name="G3 (Bethesda)">
        <title>Phylogenetic and Phylogenomic Definition of Rhizopus Species.</title>
        <authorList>
            <person name="Gryganskyi A.P."/>
            <person name="Golan J."/>
            <person name="Dolatabadi S."/>
            <person name="Mondo S."/>
            <person name="Robb S."/>
            <person name="Idnurm A."/>
            <person name="Muszewska A."/>
            <person name="Steczkiewicz K."/>
            <person name="Masonjones S."/>
            <person name="Liao H.L."/>
            <person name="Gajdeczka M.T."/>
            <person name="Anike F."/>
            <person name="Vuek A."/>
            <person name="Anishchenko I.M."/>
            <person name="Voigt K."/>
            <person name="de Hoog G.S."/>
            <person name="Smith M.E."/>
            <person name="Heitman J."/>
            <person name="Vilgalys R."/>
            <person name="Stajich J.E."/>
        </authorList>
    </citation>
    <scope>NUCLEOTIDE SEQUENCE [LARGE SCALE GENOMIC DNA]</scope>
    <source>
        <strain evidence="3 4">CBS 357.93</strain>
    </source>
</reference>